<proteinExistence type="predicted"/>
<dbReference type="AlphaFoldDB" id="A0A812NPL2"/>
<dbReference type="OrthoDB" id="415412at2759"/>
<feature type="signal peptide" evidence="1">
    <location>
        <begin position="1"/>
        <end position="21"/>
    </location>
</feature>
<keyword evidence="3" id="KW-1185">Reference proteome</keyword>
<accession>A0A812NPL2</accession>
<keyword evidence="1" id="KW-0732">Signal</keyword>
<organism evidence="2 3">
    <name type="scientific">Symbiodinium natans</name>
    <dbReference type="NCBI Taxonomy" id="878477"/>
    <lineage>
        <taxon>Eukaryota</taxon>
        <taxon>Sar</taxon>
        <taxon>Alveolata</taxon>
        <taxon>Dinophyceae</taxon>
        <taxon>Suessiales</taxon>
        <taxon>Symbiodiniaceae</taxon>
        <taxon>Symbiodinium</taxon>
    </lineage>
</organism>
<gene>
    <name evidence="2" type="ORF">SNAT2548_LOCUS16656</name>
</gene>
<evidence type="ECO:0000313" key="3">
    <source>
        <dbReference type="Proteomes" id="UP000604046"/>
    </source>
</evidence>
<comment type="caution">
    <text evidence="2">The sequence shown here is derived from an EMBL/GenBank/DDBJ whole genome shotgun (WGS) entry which is preliminary data.</text>
</comment>
<name>A0A812NPL2_9DINO</name>
<protein>
    <submittedName>
        <fullName evidence="2">Uncharacterized protein</fullName>
    </submittedName>
</protein>
<evidence type="ECO:0000256" key="1">
    <source>
        <dbReference type="SAM" id="SignalP"/>
    </source>
</evidence>
<dbReference type="EMBL" id="CAJNDS010002087">
    <property type="protein sequence ID" value="CAE7317730.1"/>
    <property type="molecule type" value="Genomic_DNA"/>
</dbReference>
<evidence type="ECO:0000313" key="2">
    <source>
        <dbReference type="EMBL" id="CAE7317730.1"/>
    </source>
</evidence>
<sequence length="448" mass="49773">MVTMQRPALWVLALFPCCVDAASLRRSKMTFIEEQMSMQMKLMMPERATLNNIEASILNMAKLRHSHGAGEAGSNLTGFLDQIQGLIDKTMKTNILTRQNQTQTDLDMAWANLSTCTHPNDTDFVDTLAELDKSHTECRQSQDTMWSSYKQTCITEREIYENEKKAICDQYDSVNVFENPTSVCVMADGTAVPTIGNYLTAMEAYFNKKHAVLKEWKDKCDNATNTPFANEELCKEKVCTYYDKKIECDTKQNKFEQKSCDLHRSYRCSSYTNCYDQKKETYRNIVSLAKESELAAQAEWRAVKRIECLINALRVTESELAGAIDACKAKRFGTDAVEMTYRGDPPPVRSCSEVYLQPGAALFSSTWYTGMPTAAPASSCASSCCMAEAFSSTYPSTVTCPYVKSQITTTTTTASTTTKAVAPVFMASASPAAPFGGMTFGGLGGMRR</sequence>
<dbReference type="Proteomes" id="UP000604046">
    <property type="component" value="Unassembled WGS sequence"/>
</dbReference>
<reference evidence="2" key="1">
    <citation type="submission" date="2021-02" db="EMBL/GenBank/DDBJ databases">
        <authorList>
            <person name="Dougan E. K."/>
            <person name="Rhodes N."/>
            <person name="Thang M."/>
            <person name="Chan C."/>
        </authorList>
    </citation>
    <scope>NUCLEOTIDE SEQUENCE</scope>
</reference>
<feature type="chain" id="PRO_5032430308" evidence="1">
    <location>
        <begin position="22"/>
        <end position="448"/>
    </location>
</feature>